<accession>A2PZX1</accession>
<evidence type="ECO:0000313" key="2">
    <source>
        <dbReference type="Proteomes" id="UP000203987"/>
    </source>
</evidence>
<dbReference type="GeneID" id="5179598"/>
<dbReference type="RefSeq" id="YP_001029409.1">
    <property type="nucleotide sequence ID" value="NC_008911.1"/>
</dbReference>
<protein>
    <submittedName>
        <fullName evidence="1">GfV-C7-ORF2</fullName>
    </submittedName>
</protein>
<name>A2PZX1_9VIRU</name>
<reference evidence="1 2" key="1">
    <citation type="journal article" date="2007" name="J. Virol.">
        <title>Genomic and morphological features of a banchine polydnavirus: comparison with bracoviruses and ichnoviruses.</title>
        <authorList>
            <person name="Lapointe R."/>
            <person name="Tanaka K."/>
            <person name="Barney W.E."/>
            <person name="Whitfield J.B."/>
            <person name="Banks J.C."/>
            <person name="Beliveau C."/>
            <person name="Stoltz D."/>
            <person name="Webb B.A."/>
            <person name="Cusson M."/>
        </authorList>
    </citation>
    <scope>NUCLEOTIDE SEQUENCE [LARGE SCALE GENOMIC DNA]</scope>
</reference>
<sequence length="134" mass="14806">MNIDIWLSAQPSSQIMVSSMGSGMQHRIAVQHVLSVDVSSQRDQMLNNFDGQLSLVFFSCNINALVSSVVNSSQQILMGVVDVGCYSSKKIDTSATGHLVKVIPSDRIFFSNHFHQVRRLHCAECNATDHNALR</sequence>
<dbReference type="Proteomes" id="UP000203987">
    <property type="component" value="Genome"/>
</dbReference>
<dbReference type="KEGG" id="vg:5179598"/>
<evidence type="ECO:0000313" key="1">
    <source>
        <dbReference type="EMBL" id="BAF45543.1"/>
    </source>
</evidence>
<proteinExistence type="predicted"/>
<organism evidence="1 2">
    <name type="scientific">Ichnoviriform fumiferanae</name>
    <dbReference type="NCBI Taxonomy" id="419435"/>
    <lineage>
        <taxon>Viruses</taxon>
        <taxon>Viruses incertae sedis</taxon>
        <taxon>Polydnaviriformidae</taxon>
        <taxon>Ichnoviriform</taxon>
    </lineage>
</organism>
<dbReference type="EMBL" id="AB289984">
    <property type="protein sequence ID" value="BAF45543.1"/>
    <property type="molecule type" value="Genomic_DNA"/>
</dbReference>